<dbReference type="GO" id="GO:0007059">
    <property type="term" value="P:chromosome segregation"/>
    <property type="evidence" value="ECO:0007669"/>
    <property type="project" value="UniProtKB-KW"/>
</dbReference>
<evidence type="ECO:0000256" key="1">
    <source>
        <dbReference type="ARBA" id="ARBA00013184"/>
    </source>
</evidence>
<evidence type="ECO:0000313" key="13">
    <source>
        <dbReference type="Proteomes" id="UP001175271"/>
    </source>
</evidence>
<keyword evidence="2" id="KW-0808">Transferase</keyword>
<dbReference type="InterPro" id="IPR000182">
    <property type="entry name" value="GNAT_dom"/>
</dbReference>
<dbReference type="Gene3D" id="3.40.630.30">
    <property type="match status" value="1"/>
</dbReference>
<dbReference type="EC" id="2.3.1.48" evidence="1"/>
<evidence type="ECO:0000256" key="6">
    <source>
        <dbReference type="ARBA" id="ARBA00025774"/>
    </source>
</evidence>
<comment type="catalytic activity">
    <reaction evidence="10">
        <text>N-terminal L-methionyl-[transmembrane protein] + acetyl-CoA = N-terminal N(alpha)-acetyl-L-methionyl-[transmembrane protein] + CoA + H(+)</text>
        <dbReference type="Rhea" id="RHEA:50604"/>
        <dbReference type="Rhea" id="RHEA-COMP:12745"/>
        <dbReference type="Rhea" id="RHEA-COMP:12746"/>
        <dbReference type="ChEBI" id="CHEBI:15378"/>
        <dbReference type="ChEBI" id="CHEBI:57287"/>
        <dbReference type="ChEBI" id="CHEBI:57288"/>
        <dbReference type="ChEBI" id="CHEBI:64731"/>
        <dbReference type="ChEBI" id="CHEBI:133414"/>
        <dbReference type="EC" id="2.3.1.259"/>
    </reaction>
</comment>
<dbReference type="GO" id="GO:0004402">
    <property type="term" value="F:histone acetyltransferase activity"/>
    <property type="evidence" value="ECO:0007669"/>
    <property type="project" value="TreeGrafter"/>
</dbReference>
<proteinExistence type="inferred from homology"/>
<name>A0AA39ISV9_9BILA</name>
<keyword evidence="3" id="KW-0159">Chromosome partition</keyword>
<evidence type="ECO:0000256" key="10">
    <source>
        <dbReference type="ARBA" id="ARBA00048848"/>
    </source>
</evidence>
<comment type="caution">
    <text evidence="12">The sequence shown here is derived from an EMBL/GenBank/DDBJ whole genome shotgun (WGS) entry which is preliminary data.</text>
</comment>
<dbReference type="EC" id="2.3.1.259" evidence="7"/>
<gene>
    <name evidence="12" type="ORF">QR680_011104</name>
</gene>
<evidence type="ECO:0000256" key="9">
    <source>
        <dbReference type="ARBA" id="ARBA00048017"/>
    </source>
</evidence>
<feature type="domain" description="N-acetyltransferase" evidence="11">
    <location>
        <begin position="79"/>
        <end position="245"/>
    </location>
</feature>
<dbReference type="SUPFAM" id="SSF55729">
    <property type="entry name" value="Acyl-CoA N-acyltransferases (Nat)"/>
    <property type="match status" value="1"/>
</dbReference>
<dbReference type="PANTHER" id="PTHR14744">
    <property type="entry name" value="N-ALPHA-ACETYLTRANSFERASE 60"/>
    <property type="match status" value="1"/>
</dbReference>
<dbReference type="EMBL" id="JAUCMV010000001">
    <property type="protein sequence ID" value="KAK0428952.1"/>
    <property type="molecule type" value="Genomic_DNA"/>
</dbReference>
<dbReference type="Pfam" id="PF00583">
    <property type="entry name" value="Acetyltransf_1"/>
    <property type="match status" value="1"/>
</dbReference>
<evidence type="ECO:0000256" key="4">
    <source>
        <dbReference type="ARBA" id="ARBA00022853"/>
    </source>
</evidence>
<dbReference type="PROSITE" id="PS51186">
    <property type="entry name" value="GNAT"/>
    <property type="match status" value="1"/>
</dbReference>
<evidence type="ECO:0000313" key="12">
    <source>
        <dbReference type="EMBL" id="KAK0428952.1"/>
    </source>
</evidence>
<evidence type="ECO:0000259" key="11">
    <source>
        <dbReference type="PROSITE" id="PS51186"/>
    </source>
</evidence>
<sequence length="279" mass="31536">MIIVSAGDVVSEGASVEESSGLMGVTVVSTVTSRSSSGVSSTSSMGFGESCRMPSTSSSCSSCSSSQSQRLCDELSSDYELRRLCPSDFIAVKRICSEAFPIEYPDNWYDDVVGGKLLSYGLFHQRTELTSVIVAEIKPLCQCNVEDRDIYTDQNARVIYILSLAVDARFRRKGIATMLLNYLIDFVAAQEFPQPKVIYLHVLNKNHSAINFYRRNGFRYHTTLLNYYRIGNIYYDGLTYVLYINGTRPPWSLYEMCSLVSSFLCFPLRYLFKLKFIFQ</sequence>
<reference evidence="12" key="1">
    <citation type="submission" date="2023-06" db="EMBL/GenBank/DDBJ databases">
        <title>Genomic analysis of the entomopathogenic nematode Steinernema hermaphroditum.</title>
        <authorList>
            <person name="Schwarz E.M."/>
            <person name="Heppert J.K."/>
            <person name="Baniya A."/>
            <person name="Schwartz H.T."/>
            <person name="Tan C.-H."/>
            <person name="Antoshechkin I."/>
            <person name="Sternberg P.W."/>
            <person name="Goodrich-Blair H."/>
            <person name="Dillman A.R."/>
        </authorList>
    </citation>
    <scope>NUCLEOTIDE SEQUENCE</scope>
    <source>
        <strain evidence="12">PS9179</strain>
        <tissue evidence="12">Whole animal</tissue>
    </source>
</reference>
<evidence type="ECO:0000256" key="2">
    <source>
        <dbReference type="ARBA" id="ARBA00022679"/>
    </source>
</evidence>
<dbReference type="AlphaFoldDB" id="A0AA39ISV9"/>
<dbReference type="InterPro" id="IPR045141">
    <property type="entry name" value="NAA60-like"/>
</dbReference>
<dbReference type="InterPro" id="IPR016181">
    <property type="entry name" value="Acyl_CoA_acyltransferase"/>
</dbReference>
<organism evidence="12 13">
    <name type="scientific">Steinernema hermaphroditum</name>
    <dbReference type="NCBI Taxonomy" id="289476"/>
    <lineage>
        <taxon>Eukaryota</taxon>
        <taxon>Metazoa</taxon>
        <taxon>Ecdysozoa</taxon>
        <taxon>Nematoda</taxon>
        <taxon>Chromadorea</taxon>
        <taxon>Rhabditida</taxon>
        <taxon>Tylenchina</taxon>
        <taxon>Panagrolaimomorpha</taxon>
        <taxon>Strongyloidoidea</taxon>
        <taxon>Steinernematidae</taxon>
        <taxon>Steinernema</taxon>
    </lineage>
</organism>
<accession>A0AA39ISV9</accession>
<evidence type="ECO:0000256" key="8">
    <source>
        <dbReference type="ARBA" id="ARBA00026144"/>
    </source>
</evidence>
<dbReference type="GO" id="GO:0120518">
    <property type="term" value="F:protein N-terminal-methionine acetyltransferase activity"/>
    <property type="evidence" value="ECO:0007669"/>
    <property type="project" value="UniProtKB-EC"/>
</dbReference>
<dbReference type="Proteomes" id="UP001175271">
    <property type="component" value="Unassembled WGS sequence"/>
</dbReference>
<comment type="catalytic activity">
    <reaction evidence="9">
        <text>L-lysyl-[protein] + acetyl-CoA = N(6)-acetyl-L-lysyl-[protein] + CoA + H(+)</text>
        <dbReference type="Rhea" id="RHEA:45948"/>
        <dbReference type="Rhea" id="RHEA-COMP:9752"/>
        <dbReference type="Rhea" id="RHEA-COMP:10731"/>
        <dbReference type="ChEBI" id="CHEBI:15378"/>
        <dbReference type="ChEBI" id="CHEBI:29969"/>
        <dbReference type="ChEBI" id="CHEBI:57287"/>
        <dbReference type="ChEBI" id="CHEBI:57288"/>
        <dbReference type="ChEBI" id="CHEBI:61930"/>
        <dbReference type="EC" id="2.3.1.48"/>
    </reaction>
</comment>
<keyword evidence="5" id="KW-0012">Acyltransferase</keyword>
<keyword evidence="13" id="KW-1185">Reference proteome</keyword>
<evidence type="ECO:0000256" key="5">
    <source>
        <dbReference type="ARBA" id="ARBA00023315"/>
    </source>
</evidence>
<dbReference type="GO" id="GO:0000139">
    <property type="term" value="C:Golgi membrane"/>
    <property type="evidence" value="ECO:0007669"/>
    <property type="project" value="TreeGrafter"/>
</dbReference>
<comment type="similarity">
    <text evidence="6">Belongs to the acetyltransferase family. NAA60 subfamily.</text>
</comment>
<keyword evidence="4" id="KW-0156">Chromatin regulator</keyword>
<dbReference type="PANTHER" id="PTHR14744:SF15">
    <property type="entry name" value="N-ALPHA-ACETYLTRANSFERASE 60"/>
    <property type="match status" value="1"/>
</dbReference>
<dbReference type="CDD" id="cd04301">
    <property type="entry name" value="NAT_SF"/>
    <property type="match status" value="1"/>
</dbReference>
<evidence type="ECO:0000256" key="7">
    <source>
        <dbReference type="ARBA" id="ARBA00026111"/>
    </source>
</evidence>
<evidence type="ECO:0000256" key="3">
    <source>
        <dbReference type="ARBA" id="ARBA00022829"/>
    </source>
</evidence>
<protein>
    <recommendedName>
        <fullName evidence="8">N-alpha-acetyltransferase 60</fullName>
        <ecNumber evidence="7">2.3.1.259</ecNumber>
        <ecNumber evidence="1">2.3.1.48</ecNumber>
    </recommendedName>
</protein>